<feature type="domain" description="Major facilitator superfamily (MFS) profile" evidence="8">
    <location>
        <begin position="14"/>
        <end position="407"/>
    </location>
</feature>
<feature type="transmembrane region" description="Helical" evidence="7">
    <location>
        <begin position="316"/>
        <end position="335"/>
    </location>
</feature>
<keyword evidence="6 7" id="KW-0472">Membrane</keyword>
<feature type="transmembrane region" description="Helical" evidence="7">
    <location>
        <begin position="228"/>
        <end position="251"/>
    </location>
</feature>
<reference evidence="9 10" key="1">
    <citation type="submission" date="2016-11" db="EMBL/GenBank/DDBJ databases">
        <authorList>
            <person name="Jaros S."/>
            <person name="Januszkiewicz K."/>
            <person name="Wedrychowicz H."/>
        </authorList>
    </citation>
    <scope>NUCLEOTIDE SEQUENCE [LARGE SCALE GENOMIC DNA]</scope>
    <source>
        <strain evidence="9 10">DSM 26883</strain>
    </source>
</reference>
<proteinExistence type="predicted"/>
<dbReference type="RefSeq" id="WP_073350022.1">
    <property type="nucleotide sequence ID" value="NZ_FQVD01000023.1"/>
</dbReference>
<dbReference type="AlphaFoldDB" id="A0A1M5C9L5"/>
<evidence type="ECO:0000256" key="3">
    <source>
        <dbReference type="ARBA" id="ARBA00022475"/>
    </source>
</evidence>
<evidence type="ECO:0000313" key="10">
    <source>
        <dbReference type="Proteomes" id="UP000184436"/>
    </source>
</evidence>
<dbReference type="PANTHER" id="PTHR23517:SF2">
    <property type="entry name" value="MULTIDRUG RESISTANCE PROTEIN MDTH"/>
    <property type="match status" value="1"/>
</dbReference>
<dbReference type="InterPro" id="IPR036259">
    <property type="entry name" value="MFS_trans_sf"/>
</dbReference>
<feature type="transmembrane region" description="Helical" evidence="7">
    <location>
        <begin position="105"/>
        <end position="128"/>
    </location>
</feature>
<evidence type="ECO:0000259" key="8">
    <source>
        <dbReference type="PROSITE" id="PS50850"/>
    </source>
</evidence>
<dbReference type="GO" id="GO:0022857">
    <property type="term" value="F:transmembrane transporter activity"/>
    <property type="evidence" value="ECO:0007669"/>
    <property type="project" value="InterPro"/>
</dbReference>
<dbReference type="PANTHER" id="PTHR23517">
    <property type="entry name" value="RESISTANCE PROTEIN MDTM, PUTATIVE-RELATED-RELATED"/>
    <property type="match status" value="1"/>
</dbReference>
<dbReference type="SUPFAM" id="SSF103473">
    <property type="entry name" value="MFS general substrate transporter"/>
    <property type="match status" value="1"/>
</dbReference>
<evidence type="ECO:0000313" key="9">
    <source>
        <dbReference type="EMBL" id="SHF51415.1"/>
    </source>
</evidence>
<protein>
    <submittedName>
        <fullName evidence="9">Cyanate permease</fullName>
    </submittedName>
</protein>
<dbReference type="Gene3D" id="1.20.1250.20">
    <property type="entry name" value="MFS general substrate transporter like domains"/>
    <property type="match status" value="1"/>
</dbReference>
<evidence type="ECO:0000256" key="1">
    <source>
        <dbReference type="ARBA" id="ARBA00004651"/>
    </source>
</evidence>
<dbReference type="InterPro" id="IPR011701">
    <property type="entry name" value="MFS"/>
</dbReference>
<sequence length="413" mass="45685">MRIQTGHGTIPLITLIGIWSISALNALPGLAVSPILGKLSVIFPHSTELDIQMLSSLPSLLVIPFILLAGKLTEKMNFIRLLQAGLAIFALSGILYLLSNKMWQLIAVSAMLGVGSGMIVPLSTGLISKYFSGAYRVKQFGLSSAITNVTLVVATTVTGYLAEVNWHLPFVVYLLPIVSLVLSVYLKRSMDSEGDSSLAKKESSDGSEDEEVDTVTLHSKYGINVKHLIQVMLFYGLSTFLVLVVTFNLPFLMEEYHFTSGNSGIMISLFFLAIMAPGFFLNQIVGRLKEKTKFYSLLSIAIGLALIWVSPKEWVIAPGCILVGLGYGVIQPIIYDKTTHTAISRKVTLALAFVMMMNYLAILLCPFIIDFFQSMFHIKTQQFGFVFNLCITIAALIWAYIRRHEFLFNDQLK</sequence>
<dbReference type="Proteomes" id="UP000184436">
    <property type="component" value="Unassembled WGS sequence"/>
</dbReference>
<dbReference type="PROSITE" id="PS50850">
    <property type="entry name" value="MFS"/>
    <property type="match status" value="1"/>
</dbReference>
<feature type="transmembrane region" description="Helical" evidence="7">
    <location>
        <begin position="168"/>
        <end position="186"/>
    </location>
</feature>
<keyword evidence="2" id="KW-0813">Transport</keyword>
<keyword evidence="10" id="KW-1185">Reference proteome</keyword>
<feature type="transmembrane region" description="Helical" evidence="7">
    <location>
        <begin position="12"/>
        <end position="31"/>
    </location>
</feature>
<feature type="transmembrane region" description="Helical" evidence="7">
    <location>
        <begin position="347"/>
        <end position="369"/>
    </location>
</feature>
<evidence type="ECO:0000256" key="5">
    <source>
        <dbReference type="ARBA" id="ARBA00022989"/>
    </source>
</evidence>
<dbReference type="CDD" id="cd17473">
    <property type="entry name" value="MFS_arabinose_efflux_permease_like"/>
    <property type="match status" value="1"/>
</dbReference>
<name>A0A1M5C9L5_9BACE</name>
<accession>A0A1M5C9L5</accession>
<feature type="transmembrane region" description="Helical" evidence="7">
    <location>
        <begin position="263"/>
        <end position="282"/>
    </location>
</feature>
<dbReference type="STRING" id="871325.SAMN05444349_12332"/>
<dbReference type="Pfam" id="PF07690">
    <property type="entry name" value="MFS_1"/>
    <property type="match status" value="1"/>
</dbReference>
<dbReference type="GO" id="GO:0005886">
    <property type="term" value="C:plasma membrane"/>
    <property type="evidence" value="ECO:0007669"/>
    <property type="project" value="UniProtKB-SubCell"/>
</dbReference>
<feature type="transmembrane region" description="Helical" evidence="7">
    <location>
        <begin position="51"/>
        <end position="69"/>
    </location>
</feature>
<dbReference type="InterPro" id="IPR020846">
    <property type="entry name" value="MFS_dom"/>
</dbReference>
<dbReference type="InterPro" id="IPR050171">
    <property type="entry name" value="MFS_Transporters"/>
</dbReference>
<feature type="transmembrane region" description="Helical" evidence="7">
    <location>
        <begin position="140"/>
        <end position="162"/>
    </location>
</feature>
<feature type="transmembrane region" description="Helical" evidence="7">
    <location>
        <begin position="381"/>
        <end position="401"/>
    </location>
</feature>
<feature type="transmembrane region" description="Helical" evidence="7">
    <location>
        <begin position="294"/>
        <end position="310"/>
    </location>
</feature>
<keyword evidence="3" id="KW-1003">Cell membrane</keyword>
<gene>
    <name evidence="9" type="ORF">SAMN05444349_12332</name>
</gene>
<dbReference type="OrthoDB" id="1098407at2"/>
<evidence type="ECO:0000256" key="7">
    <source>
        <dbReference type="SAM" id="Phobius"/>
    </source>
</evidence>
<comment type="subcellular location">
    <subcellularLocation>
        <location evidence="1">Cell membrane</location>
        <topology evidence="1">Multi-pass membrane protein</topology>
    </subcellularLocation>
</comment>
<keyword evidence="4 7" id="KW-0812">Transmembrane</keyword>
<keyword evidence="5 7" id="KW-1133">Transmembrane helix</keyword>
<feature type="transmembrane region" description="Helical" evidence="7">
    <location>
        <begin position="81"/>
        <end position="99"/>
    </location>
</feature>
<dbReference type="EMBL" id="FQVD01000023">
    <property type="protein sequence ID" value="SHF51415.1"/>
    <property type="molecule type" value="Genomic_DNA"/>
</dbReference>
<evidence type="ECO:0000256" key="6">
    <source>
        <dbReference type="ARBA" id="ARBA00023136"/>
    </source>
</evidence>
<evidence type="ECO:0000256" key="2">
    <source>
        <dbReference type="ARBA" id="ARBA00022448"/>
    </source>
</evidence>
<organism evidence="9 10">
    <name type="scientific">Bacteroides faecichinchillae</name>
    <dbReference type="NCBI Taxonomy" id="871325"/>
    <lineage>
        <taxon>Bacteria</taxon>
        <taxon>Pseudomonadati</taxon>
        <taxon>Bacteroidota</taxon>
        <taxon>Bacteroidia</taxon>
        <taxon>Bacteroidales</taxon>
        <taxon>Bacteroidaceae</taxon>
        <taxon>Bacteroides</taxon>
    </lineage>
</organism>
<evidence type="ECO:0000256" key="4">
    <source>
        <dbReference type="ARBA" id="ARBA00022692"/>
    </source>
</evidence>